<keyword evidence="1" id="KW-0472">Membrane</keyword>
<reference evidence="2 3" key="1">
    <citation type="submission" date="2021-01" db="EMBL/GenBank/DDBJ databases">
        <title>Complete genome sequence of Erwinia rhapontici MAFF 311153.</title>
        <authorList>
            <person name="Morohoshi T."/>
            <person name="Someya N."/>
        </authorList>
    </citation>
    <scope>NUCLEOTIDE SEQUENCE [LARGE SCALE GENOMIC DNA]</scope>
    <source>
        <strain evidence="2 3">MAFF 311153</strain>
    </source>
</reference>
<sequence>MSALLSLLSSSWHGLLAIVAVVGAFFAVWFGGKQVGKSQQRAKAQVAEAQKSAAQIAVVAKKQADNSEEAKRVQTANAVLDDTDARRKLQQSQFNSDDSQ</sequence>
<organism evidence="2 3">
    <name type="scientific">Erwinia rhapontici</name>
    <name type="common">Pectobacterium rhapontici</name>
    <dbReference type="NCBI Taxonomy" id="55212"/>
    <lineage>
        <taxon>Bacteria</taxon>
        <taxon>Pseudomonadati</taxon>
        <taxon>Pseudomonadota</taxon>
        <taxon>Gammaproteobacteria</taxon>
        <taxon>Enterobacterales</taxon>
        <taxon>Erwiniaceae</taxon>
        <taxon>Erwinia</taxon>
    </lineage>
</organism>
<keyword evidence="1" id="KW-0812">Transmembrane</keyword>
<name>A0ABM7MZA9_ERWRD</name>
<proteinExistence type="predicted"/>
<keyword evidence="1" id="KW-1133">Transmembrane helix</keyword>
<evidence type="ECO:0000313" key="2">
    <source>
        <dbReference type="EMBL" id="BCQ34347.1"/>
    </source>
</evidence>
<accession>A0ABM7MZA9</accession>
<dbReference type="EMBL" id="AP024329">
    <property type="protein sequence ID" value="BCQ34347.1"/>
    <property type="molecule type" value="Genomic_DNA"/>
</dbReference>
<gene>
    <name evidence="2" type="ORF">ERHA53_16900</name>
</gene>
<dbReference type="GeneID" id="99866018"/>
<evidence type="ECO:0000256" key="1">
    <source>
        <dbReference type="SAM" id="Phobius"/>
    </source>
</evidence>
<evidence type="ECO:0000313" key="3">
    <source>
        <dbReference type="Proteomes" id="UP000677515"/>
    </source>
</evidence>
<dbReference type="RefSeq" id="WP_205945542.1">
    <property type="nucleotide sequence ID" value="NZ_AP024329.1"/>
</dbReference>
<feature type="transmembrane region" description="Helical" evidence="1">
    <location>
        <begin position="12"/>
        <end position="31"/>
    </location>
</feature>
<protein>
    <recommendedName>
        <fullName evidence="4">DUF2681 domain-containing protein</fullName>
    </recommendedName>
</protein>
<keyword evidence="3" id="KW-1185">Reference proteome</keyword>
<dbReference type="Proteomes" id="UP000677515">
    <property type="component" value="Chromosome"/>
</dbReference>
<evidence type="ECO:0008006" key="4">
    <source>
        <dbReference type="Google" id="ProtNLM"/>
    </source>
</evidence>